<accession>A0A222P2V8</accession>
<evidence type="ECO:0000313" key="2">
    <source>
        <dbReference type="EMBL" id="ASQ46161.1"/>
    </source>
</evidence>
<name>A0A222P2V8_9GAMM</name>
<dbReference type="KEGG" id="lcd:clem_08045"/>
<feature type="compositionally biased region" description="Low complexity" evidence="1">
    <location>
        <begin position="48"/>
        <end position="59"/>
    </location>
</feature>
<organism evidence="2 3">
    <name type="scientific">Legionella clemsonensis</name>
    <dbReference type="NCBI Taxonomy" id="1867846"/>
    <lineage>
        <taxon>Bacteria</taxon>
        <taxon>Pseudomonadati</taxon>
        <taxon>Pseudomonadota</taxon>
        <taxon>Gammaproteobacteria</taxon>
        <taxon>Legionellales</taxon>
        <taxon>Legionellaceae</taxon>
        <taxon>Legionella</taxon>
    </lineage>
</organism>
<dbReference type="Proteomes" id="UP000201728">
    <property type="component" value="Chromosome"/>
</dbReference>
<keyword evidence="3" id="KW-1185">Reference proteome</keyword>
<dbReference type="AlphaFoldDB" id="A0A222P2V8"/>
<dbReference type="EMBL" id="CP016397">
    <property type="protein sequence ID" value="ASQ46161.1"/>
    <property type="molecule type" value="Genomic_DNA"/>
</dbReference>
<dbReference type="RefSeq" id="WP_094091140.1">
    <property type="nucleotide sequence ID" value="NZ_CP016397.1"/>
</dbReference>
<reference evidence="3" key="1">
    <citation type="submission" date="2016-07" db="EMBL/GenBank/DDBJ databases">
        <authorList>
            <person name="Florea S."/>
            <person name="Webb J.S."/>
            <person name="Jaromczyk J."/>
            <person name="Schardl C.L."/>
        </authorList>
    </citation>
    <scope>NUCLEOTIDE SEQUENCE [LARGE SCALE GENOMIC DNA]</scope>
    <source>
        <strain evidence="3">CDC-D5610</strain>
    </source>
</reference>
<evidence type="ECO:0000256" key="1">
    <source>
        <dbReference type="SAM" id="MobiDB-lite"/>
    </source>
</evidence>
<protein>
    <submittedName>
        <fullName evidence="2">Uncharacterized protein</fullName>
    </submittedName>
</protein>
<sequence length="86" mass="9568">MLRNKPAHGHVNQSGHLAQGYPRQYHGYPGVMFTPPVNNVPAGHHPSHTNTTTVVSVHSHPGHNPPHVHHHSDQGMYPHSGRFPRF</sequence>
<feature type="region of interest" description="Disordered" evidence="1">
    <location>
        <begin position="36"/>
        <end position="86"/>
    </location>
</feature>
<feature type="region of interest" description="Disordered" evidence="1">
    <location>
        <begin position="1"/>
        <end position="23"/>
    </location>
</feature>
<evidence type="ECO:0000313" key="3">
    <source>
        <dbReference type="Proteomes" id="UP000201728"/>
    </source>
</evidence>
<proteinExistence type="predicted"/>
<gene>
    <name evidence="2" type="ORF">clem_08045</name>
</gene>